<dbReference type="EMBL" id="UPHL01000132">
    <property type="protein sequence ID" value="VAZ85761.1"/>
    <property type="molecule type" value="Genomic_DNA"/>
</dbReference>
<proteinExistence type="predicted"/>
<evidence type="ECO:0000313" key="2">
    <source>
        <dbReference type="EMBL" id="VAZ85761.1"/>
    </source>
</evidence>
<dbReference type="GeneID" id="66597646"/>
<dbReference type="GO" id="GO:0006355">
    <property type="term" value="P:regulation of DNA-templated transcription"/>
    <property type="evidence" value="ECO:0007669"/>
    <property type="project" value="InterPro"/>
</dbReference>
<dbReference type="RefSeq" id="WP_075546466.1">
    <property type="nucleotide sequence ID" value="NZ_CADEAW010000016.1"/>
</dbReference>
<comment type="caution">
    <text evidence="1">The sequence shown here is derived from an EMBL/GenBank/DDBJ whole genome shotgun (WGS) entry which is preliminary data.</text>
</comment>
<evidence type="ECO:0000313" key="1">
    <source>
        <dbReference type="EMBL" id="ORC06887.1"/>
    </source>
</evidence>
<dbReference type="EMBL" id="MWQA01000001">
    <property type="protein sequence ID" value="ORC06887.1"/>
    <property type="molecule type" value="Genomic_DNA"/>
</dbReference>
<evidence type="ECO:0000313" key="4">
    <source>
        <dbReference type="Proteomes" id="UP000192335"/>
    </source>
</evidence>
<dbReference type="Proteomes" id="UP000192335">
    <property type="component" value="Unassembled WGS sequence"/>
</dbReference>
<accession>A0A1X0L7E5</accession>
<protein>
    <recommendedName>
        <fullName evidence="7">Antitoxin</fullName>
    </recommendedName>
</protein>
<dbReference type="EMBL" id="UPHM01000124">
    <property type="protein sequence ID" value="VAZ99496.1"/>
    <property type="molecule type" value="Genomic_DNA"/>
</dbReference>
<evidence type="ECO:0000313" key="6">
    <source>
        <dbReference type="Proteomes" id="UP000279331"/>
    </source>
</evidence>
<evidence type="ECO:0000313" key="3">
    <source>
        <dbReference type="EMBL" id="VAZ99496.1"/>
    </source>
</evidence>
<reference evidence="1 4" key="1">
    <citation type="submission" date="2017-02" db="EMBL/GenBank/DDBJ databases">
        <title>Mycobacterium kansasii genomes.</title>
        <authorList>
            <person name="Borowka P."/>
            <person name="Strapagiel D."/>
            <person name="Marciniak B."/>
            <person name="Lach J."/>
            <person name="Bakula Z."/>
            <person name="Van Ingen J."/>
            <person name="Safianowska A."/>
            <person name="Brzostek A."/>
            <person name="Dziadek J."/>
            <person name="Jagielski T."/>
        </authorList>
    </citation>
    <scope>NUCLEOTIDE SEQUENCE [LARGE SCALE GENOMIC DNA]</scope>
    <source>
        <strain evidence="1 4">12MK</strain>
    </source>
</reference>
<evidence type="ECO:0000313" key="5">
    <source>
        <dbReference type="Proteomes" id="UP000271464"/>
    </source>
</evidence>
<reference evidence="5 6" key="2">
    <citation type="submission" date="2018-09" db="EMBL/GenBank/DDBJ databases">
        <authorList>
            <person name="Tagini F."/>
        </authorList>
    </citation>
    <scope>NUCLEOTIDE SEQUENCE [LARGE SCALE GENOMIC DNA]</scope>
    <source>
        <strain evidence="3 5">MK4</strain>
        <strain evidence="2 6">MK42</strain>
    </source>
</reference>
<evidence type="ECO:0008006" key="7">
    <source>
        <dbReference type="Google" id="ProtNLM"/>
    </source>
</evidence>
<gene>
    <name evidence="1" type="ORF">B4U45_09935</name>
    <name evidence="2" type="ORF">LAUMK42_04599</name>
    <name evidence="3" type="ORF">LAUMK4_04618</name>
</gene>
<sequence length="81" mass="9083">MPKTVQIRDIDDEVYAALVRRAAAEGITVPELLRREAARLAARPSVTQWLARTGRRPSEISTAEVLATLDEWRGEWPDAGR</sequence>
<name>A0A1X0L7E5_9MYCO</name>
<dbReference type="SUPFAM" id="SSF47598">
    <property type="entry name" value="Ribbon-helix-helix"/>
    <property type="match status" value="1"/>
</dbReference>
<dbReference type="InterPro" id="IPR010985">
    <property type="entry name" value="Ribbon_hlx_hlx"/>
</dbReference>
<keyword evidence="5" id="KW-1185">Reference proteome</keyword>
<dbReference type="Proteomes" id="UP000279331">
    <property type="component" value="Unassembled WGS sequence"/>
</dbReference>
<dbReference type="OrthoDB" id="7107936at2"/>
<dbReference type="AlphaFoldDB" id="A0A1X0L7E5"/>
<dbReference type="Proteomes" id="UP000271464">
    <property type="component" value="Unassembled WGS sequence"/>
</dbReference>
<organism evidence="1 4">
    <name type="scientific">Mycobacterium persicum</name>
    <dbReference type="NCBI Taxonomy" id="1487726"/>
    <lineage>
        <taxon>Bacteria</taxon>
        <taxon>Bacillati</taxon>
        <taxon>Actinomycetota</taxon>
        <taxon>Actinomycetes</taxon>
        <taxon>Mycobacteriales</taxon>
        <taxon>Mycobacteriaceae</taxon>
        <taxon>Mycobacterium</taxon>
    </lineage>
</organism>